<organism evidence="4 5">
    <name type="scientific">Cutaneotrichosporon oleaginosum</name>
    <dbReference type="NCBI Taxonomy" id="879819"/>
    <lineage>
        <taxon>Eukaryota</taxon>
        <taxon>Fungi</taxon>
        <taxon>Dikarya</taxon>
        <taxon>Basidiomycota</taxon>
        <taxon>Agaricomycotina</taxon>
        <taxon>Tremellomycetes</taxon>
        <taxon>Trichosporonales</taxon>
        <taxon>Trichosporonaceae</taxon>
        <taxon>Cutaneotrichosporon</taxon>
    </lineage>
</organism>
<accession>A0A0J0XKP2</accession>
<dbReference type="Pfam" id="PF19327">
    <property type="entry name" value="Ap4A_phos_N"/>
    <property type="match status" value="1"/>
</dbReference>
<dbReference type="InterPro" id="IPR043171">
    <property type="entry name" value="Ap4A_phos1/2-like"/>
</dbReference>
<dbReference type="Pfam" id="PF09830">
    <property type="entry name" value="ATP_transf"/>
    <property type="match status" value="1"/>
</dbReference>
<dbReference type="PANTHER" id="PTHR38420">
    <property type="entry name" value="AP-4-A PHOSPHORYLASE II"/>
    <property type="match status" value="1"/>
</dbReference>
<dbReference type="PANTHER" id="PTHR38420:SF1">
    <property type="entry name" value="PUTATIVE (AFU_ORTHOLOGUE AFUA_5G14690)-RELATED"/>
    <property type="match status" value="1"/>
</dbReference>
<evidence type="ECO:0000313" key="5">
    <source>
        <dbReference type="Proteomes" id="UP000053611"/>
    </source>
</evidence>
<dbReference type="InterPro" id="IPR019200">
    <property type="entry name" value="ATP_adenylylTrfase_C"/>
</dbReference>
<proteinExistence type="predicted"/>
<dbReference type="InterPro" id="IPR009163">
    <property type="entry name" value="Ap4A_phos1/2"/>
</dbReference>
<dbReference type="SMR" id="A0A0J0XKP2"/>
<dbReference type="GO" id="GO:0009117">
    <property type="term" value="P:nucleotide metabolic process"/>
    <property type="evidence" value="ECO:0007669"/>
    <property type="project" value="InterPro"/>
</dbReference>
<evidence type="ECO:0000259" key="2">
    <source>
        <dbReference type="Pfam" id="PF09830"/>
    </source>
</evidence>
<dbReference type="STRING" id="879819.A0A0J0XKP2"/>
<reference evidence="4 5" key="1">
    <citation type="submission" date="2015-03" db="EMBL/GenBank/DDBJ databases">
        <title>Genomics and transcriptomics of the oil-accumulating basidiomycete yeast T. oleaginosus allow insights into substrate utilization and the diverse evolutionary trajectories of mating systems in fungi.</title>
        <authorList>
            <consortium name="DOE Joint Genome Institute"/>
            <person name="Kourist R."/>
            <person name="Kracht O."/>
            <person name="Bracharz F."/>
            <person name="Lipzen A."/>
            <person name="Nolan M."/>
            <person name="Ohm R."/>
            <person name="Grigoriev I."/>
            <person name="Sun S."/>
            <person name="Heitman J."/>
            <person name="Bruck T."/>
            <person name="Nowrousian M."/>
        </authorList>
    </citation>
    <scope>NUCLEOTIDE SEQUENCE [LARGE SCALE GENOMIC DNA]</scope>
    <source>
        <strain evidence="4 5">IBC0246</strain>
    </source>
</reference>
<dbReference type="Gene3D" id="3.30.428.70">
    <property type="match status" value="1"/>
</dbReference>
<sequence length="356" mass="38488">MEPTTPVKPADILARLPGAFDAAHKAGDLIFFDSSVRTVHGEFPFEVRTAPALGEKKKAAEAQEGPEGPETKRKRVDAPERPSPFRPPYVPGLYVGSVAGVDGEVNQSVLLNKFAILPQHFLLCPVEEEPQSLPPTPGQLAQAYAFLLAASRERRDLLAFYNGGPGAGASQRWRHIQFVEARPPVESWVRSMVFERPDRAVIHPTLPYLHIVHPLPPSHNLPSPMSADDLVELADRLAPALMRSFDLAFDALRRAGGDRSQGWNLLMTLEHLHLIPRSSPTYVSETLAIDINSLGYAGMLLVKSEAEDAALDSVAKAEGGLVGIIARCGIPREFGEQALEADATQHGGAGAAFDGL</sequence>
<feature type="region of interest" description="Disordered" evidence="1">
    <location>
        <begin position="54"/>
        <end position="85"/>
    </location>
</feature>
<protein>
    <submittedName>
        <fullName evidence="4">Uncharacterized protein</fullName>
    </submittedName>
</protein>
<dbReference type="GeneID" id="28982017"/>
<keyword evidence="5" id="KW-1185">Reference proteome</keyword>
<dbReference type="InterPro" id="IPR045759">
    <property type="entry name" value="Ap4A_phos1/2_N"/>
</dbReference>
<dbReference type="AlphaFoldDB" id="A0A0J0XKP2"/>
<dbReference type="RefSeq" id="XP_018278123.1">
    <property type="nucleotide sequence ID" value="XM_018421414.1"/>
</dbReference>
<dbReference type="GO" id="GO:0003877">
    <property type="term" value="F:ATP:ADP adenylyltransferase activity"/>
    <property type="evidence" value="ECO:0007669"/>
    <property type="project" value="InterPro"/>
</dbReference>
<dbReference type="EMBL" id="KQ087215">
    <property type="protein sequence ID" value="KLT41632.1"/>
    <property type="molecule type" value="Genomic_DNA"/>
</dbReference>
<dbReference type="InterPro" id="IPR036265">
    <property type="entry name" value="HIT-like_sf"/>
</dbReference>
<dbReference type="GO" id="GO:0005524">
    <property type="term" value="F:ATP binding"/>
    <property type="evidence" value="ECO:0007669"/>
    <property type="project" value="InterPro"/>
</dbReference>
<evidence type="ECO:0000259" key="3">
    <source>
        <dbReference type="Pfam" id="PF19327"/>
    </source>
</evidence>
<dbReference type="SUPFAM" id="SSF54197">
    <property type="entry name" value="HIT-like"/>
    <property type="match status" value="1"/>
</dbReference>
<feature type="domain" description="ATP adenylyltransferase C-terminal" evidence="2">
    <location>
        <begin position="204"/>
        <end position="330"/>
    </location>
</feature>
<evidence type="ECO:0000313" key="4">
    <source>
        <dbReference type="EMBL" id="KLT41632.1"/>
    </source>
</evidence>
<dbReference type="Proteomes" id="UP000053611">
    <property type="component" value="Unassembled WGS sequence"/>
</dbReference>
<dbReference type="OrthoDB" id="10267950at2759"/>
<feature type="domain" description="Ap4A phosphorylase 1/2 N-terminal" evidence="3">
    <location>
        <begin position="7"/>
        <end position="180"/>
    </location>
</feature>
<evidence type="ECO:0000256" key="1">
    <source>
        <dbReference type="SAM" id="MobiDB-lite"/>
    </source>
</evidence>
<gene>
    <name evidence="4" type="ORF">CC85DRAFT_275746</name>
</gene>
<name>A0A0J0XKP2_9TREE</name>